<dbReference type="Proteomes" id="UP001596353">
    <property type="component" value="Unassembled WGS sequence"/>
</dbReference>
<proteinExistence type="predicted"/>
<reference evidence="3" key="1">
    <citation type="journal article" date="2019" name="Int. J. Syst. Evol. Microbiol.">
        <title>The Global Catalogue of Microorganisms (GCM) 10K type strain sequencing project: providing services to taxonomists for standard genome sequencing and annotation.</title>
        <authorList>
            <consortium name="The Broad Institute Genomics Platform"/>
            <consortium name="The Broad Institute Genome Sequencing Center for Infectious Disease"/>
            <person name="Wu L."/>
            <person name="Ma J."/>
        </authorList>
    </citation>
    <scope>NUCLEOTIDE SEQUENCE [LARGE SCALE GENOMIC DNA]</scope>
    <source>
        <strain evidence="3">CCUG 66188</strain>
    </source>
</reference>
<organism evidence="2 3">
    <name type="scientific">Sulfitobacter porphyrae</name>
    <dbReference type="NCBI Taxonomy" id="1246864"/>
    <lineage>
        <taxon>Bacteria</taxon>
        <taxon>Pseudomonadati</taxon>
        <taxon>Pseudomonadota</taxon>
        <taxon>Alphaproteobacteria</taxon>
        <taxon>Rhodobacterales</taxon>
        <taxon>Roseobacteraceae</taxon>
        <taxon>Sulfitobacter</taxon>
    </lineage>
</organism>
<gene>
    <name evidence="2" type="ORF">ACFQFQ_09765</name>
</gene>
<keyword evidence="1" id="KW-0732">Signal</keyword>
<comment type="caution">
    <text evidence="2">The sequence shown here is derived from an EMBL/GenBank/DDBJ whole genome shotgun (WGS) entry which is preliminary data.</text>
</comment>
<dbReference type="EMBL" id="JBHSWG010000001">
    <property type="protein sequence ID" value="MFC6759712.1"/>
    <property type="molecule type" value="Genomic_DNA"/>
</dbReference>
<evidence type="ECO:0008006" key="4">
    <source>
        <dbReference type="Google" id="ProtNLM"/>
    </source>
</evidence>
<feature type="signal peptide" evidence="1">
    <location>
        <begin position="1"/>
        <end position="21"/>
    </location>
</feature>
<evidence type="ECO:0000313" key="2">
    <source>
        <dbReference type="EMBL" id="MFC6759712.1"/>
    </source>
</evidence>
<sequence length="121" mass="13492">MRRHLAILLIVLVCGTGPAAADQRAPELGLDRLFAWMDRARSDPEEKKWLGIYLRQVIGQAMAEDRQSGRPTICAAPGQGQFDAVDFWRYASARVPGLAAQSRMDAAVMVVQFVRHQNPCR</sequence>
<evidence type="ECO:0000313" key="3">
    <source>
        <dbReference type="Proteomes" id="UP001596353"/>
    </source>
</evidence>
<name>A0ABW2B2B7_9RHOB</name>
<protein>
    <recommendedName>
        <fullName evidence="4">Rap1a immunity protein domain-containing protein</fullName>
    </recommendedName>
</protein>
<feature type="chain" id="PRO_5046164599" description="Rap1a immunity protein domain-containing protein" evidence="1">
    <location>
        <begin position="22"/>
        <end position="121"/>
    </location>
</feature>
<accession>A0ABW2B2B7</accession>
<evidence type="ECO:0000256" key="1">
    <source>
        <dbReference type="SAM" id="SignalP"/>
    </source>
</evidence>
<keyword evidence="3" id="KW-1185">Reference proteome</keyword>